<feature type="domain" description="C2H2-type" evidence="2">
    <location>
        <begin position="356"/>
        <end position="379"/>
    </location>
</feature>
<proteinExistence type="predicted"/>
<keyword evidence="4" id="KW-1185">Reference proteome</keyword>
<feature type="compositionally biased region" description="Acidic residues" evidence="1">
    <location>
        <begin position="795"/>
        <end position="806"/>
    </location>
</feature>
<name>A0A2H2ZT55_TRIPA</name>
<comment type="caution">
    <text evidence="3">The sequence shown here is derived from an EMBL/GenBank/DDBJ whole genome shotgun (WGS) entry which is preliminary data.</text>
</comment>
<dbReference type="InterPro" id="IPR013087">
    <property type="entry name" value="Znf_C2H2_type"/>
</dbReference>
<evidence type="ECO:0000259" key="2">
    <source>
        <dbReference type="SMART" id="SM00355"/>
    </source>
</evidence>
<dbReference type="Proteomes" id="UP000219286">
    <property type="component" value="Unassembled WGS sequence"/>
</dbReference>
<dbReference type="SMART" id="SM00355">
    <property type="entry name" value="ZnF_C2H2"/>
    <property type="match status" value="3"/>
</dbReference>
<dbReference type="AlphaFoldDB" id="A0A2H2ZT55"/>
<dbReference type="EMBL" id="LFMI01000581">
    <property type="protein sequence ID" value="OTA05216.1"/>
    <property type="molecule type" value="Genomic_DNA"/>
</dbReference>
<feature type="compositionally biased region" description="Polar residues" evidence="1">
    <location>
        <begin position="761"/>
        <end position="770"/>
    </location>
</feature>
<feature type="compositionally biased region" description="Polar residues" evidence="1">
    <location>
        <begin position="724"/>
        <end position="737"/>
    </location>
</feature>
<gene>
    <name evidence="3" type="ORF">A9Z42_0058410</name>
</gene>
<feature type="domain" description="C2H2-type" evidence="2">
    <location>
        <begin position="399"/>
        <end position="421"/>
    </location>
</feature>
<feature type="compositionally biased region" description="Polar residues" evidence="1">
    <location>
        <begin position="670"/>
        <end position="679"/>
    </location>
</feature>
<dbReference type="Pfam" id="PF26082">
    <property type="entry name" value="zf-C2H2_AcuF"/>
    <property type="match status" value="1"/>
</dbReference>
<accession>A0A2H2ZT55</accession>
<evidence type="ECO:0000313" key="4">
    <source>
        <dbReference type="Proteomes" id="UP000219286"/>
    </source>
</evidence>
<dbReference type="PANTHER" id="PTHR35391">
    <property type="entry name" value="C2H2-TYPE DOMAIN-CONTAINING PROTEIN-RELATED"/>
    <property type="match status" value="1"/>
</dbReference>
<evidence type="ECO:0000313" key="3">
    <source>
        <dbReference type="EMBL" id="OTA05216.1"/>
    </source>
</evidence>
<protein>
    <recommendedName>
        <fullName evidence="2">C2H2-type domain-containing protein</fullName>
    </recommendedName>
</protein>
<dbReference type="PANTHER" id="PTHR35391:SF7">
    <property type="entry name" value="C2H2-TYPE DOMAIN-CONTAINING PROTEIN"/>
    <property type="match status" value="1"/>
</dbReference>
<feature type="region of interest" description="Disordered" evidence="1">
    <location>
        <begin position="660"/>
        <end position="814"/>
    </location>
</feature>
<feature type="domain" description="C2H2-type" evidence="2">
    <location>
        <begin position="324"/>
        <end position="352"/>
    </location>
</feature>
<reference evidence="3 4" key="1">
    <citation type="journal article" date="2015" name="Genome Announc.">
        <title>Genome sequence and annotation of Trichoderma parareesei, the ancestor of the cellulase producer Trichoderma reesei.</title>
        <authorList>
            <person name="Yang D."/>
            <person name="Pomraning K."/>
            <person name="Kopchinskiy A."/>
            <person name="Karimi Aghcheh R."/>
            <person name="Atanasova L."/>
            <person name="Chenthamara K."/>
            <person name="Baker S.E."/>
            <person name="Zhang R."/>
            <person name="Shen Q."/>
            <person name="Freitag M."/>
            <person name="Kubicek C.P."/>
            <person name="Druzhinina I.S."/>
        </authorList>
    </citation>
    <scope>NUCLEOTIDE SEQUENCE [LARGE SCALE GENOMIC DNA]</scope>
    <source>
        <strain evidence="3 4">CBS 125925</strain>
    </source>
</reference>
<sequence length="835" mass="94354">MGHGSLDYRIRDSESMREAILKMVMDLTRSLDEVLEYLNGEIEQEDEEFDTDSDTEWDMDLLLDSVKDPIDRLYKMAVWIRDPATRIPSSKARNFQRIDEETKVDLFKAFEPLDYDYISSLFLQYEKDKALQETQAAKGEAEVGDLDNQDQVWEPVRTTLKLSKLRIETGTESYLVRRIAQANGRRRQQFAYWRSHKDKLRADSYVVVDAPTHELPSGGHQMEAGNQNDLIKAPLTVATATQLRSLSGEAKEIFEKANFLNYAVSEYAPSAWEPSKDIVSFPLPPRVAATEQFFKCPYCFTICPSSILSEKAWRAHLIRDLRPYVCTFEHCPSSDQLYDSRDDWIQHEVSAHQTMFQCPVHPDDTFDSSEAYERHIQSHCHGETLPLSLAKSTMTNIQRSCPVCSIVLQNTHESQSHIALHLERFAMFTLPRSTDDPDGDGFSETGSVVSFTAENSDIITKRLPGDFDVTREKMLERLMSVSQELENIFTRPASMLHLFSEDMALVQFQIKALNGDMVRFFEMGDALGRSFLSIFPKTFVVELGEICVKAGLLEEAINTFERLKSVQASQLPRSDPALLRTQQQLELVYEVKNALQEVQEALGPEADLQTEPGKSLALEKLARTALGMHHAETIWGPSIREELARVIADDGTAAHETVLEGKKRGAASGEHNSGGSQERTGSEAEILESKRSRRRSAFNRSSGLRRRLRSAALSALDRRGRNSLAEQDQRPTTPQGSNEDEERLATVTPRRKFKQLHTNDESTASDTMSSGAARLEATQEGEEEASQAQTALEHDGDDTEMAGPEDDLAREPRQIRMVERENERKRTFGQIVGDV</sequence>
<organism evidence="3 4">
    <name type="scientific">Trichoderma parareesei</name>
    <name type="common">Filamentous fungus</name>
    <dbReference type="NCBI Taxonomy" id="858221"/>
    <lineage>
        <taxon>Eukaryota</taxon>
        <taxon>Fungi</taxon>
        <taxon>Dikarya</taxon>
        <taxon>Ascomycota</taxon>
        <taxon>Pezizomycotina</taxon>
        <taxon>Sordariomycetes</taxon>
        <taxon>Hypocreomycetidae</taxon>
        <taxon>Hypocreales</taxon>
        <taxon>Hypocreaceae</taxon>
        <taxon>Trichoderma</taxon>
    </lineage>
</organism>
<evidence type="ECO:0000256" key="1">
    <source>
        <dbReference type="SAM" id="MobiDB-lite"/>
    </source>
</evidence>
<feature type="compositionally biased region" description="Basic residues" evidence="1">
    <location>
        <begin position="691"/>
        <end position="709"/>
    </location>
</feature>
<dbReference type="OrthoDB" id="20872at2759"/>
<dbReference type="InterPro" id="IPR058925">
    <property type="entry name" value="zf-C2H2_AcuF"/>
</dbReference>